<dbReference type="EMBL" id="VYDA01000537">
    <property type="protein sequence ID" value="MYH63025.1"/>
    <property type="molecule type" value="Genomic_DNA"/>
</dbReference>
<protein>
    <submittedName>
        <fullName evidence="1">Uncharacterized protein</fullName>
    </submittedName>
</protein>
<comment type="caution">
    <text evidence="1">The sequence shown here is derived from an EMBL/GenBank/DDBJ whole genome shotgun (WGS) entry which is preliminary data.</text>
</comment>
<dbReference type="AlphaFoldDB" id="A0A6B1G764"/>
<organism evidence="1">
    <name type="scientific">Caldilineaceae bacterium SB0675_bin_29</name>
    <dbReference type="NCBI Taxonomy" id="2605266"/>
    <lineage>
        <taxon>Bacteria</taxon>
        <taxon>Bacillati</taxon>
        <taxon>Chloroflexota</taxon>
        <taxon>Caldilineae</taxon>
        <taxon>Caldilineales</taxon>
        <taxon>Caldilineaceae</taxon>
    </lineage>
</organism>
<sequence>MLEEKSAIIDELQEEGLIWSADATKCPEGAFITLLHGGEWQKALVLEILDEAGARAEGLNRFFGIPFRFLNV</sequence>
<evidence type="ECO:0000313" key="1">
    <source>
        <dbReference type="EMBL" id="MYH63025.1"/>
    </source>
</evidence>
<reference evidence="1" key="1">
    <citation type="submission" date="2019-09" db="EMBL/GenBank/DDBJ databases">
        <title>Characterisation of the sponge microbiome using genome-centric metagenomics.</title>
        <authorList>
            <person name="Engelberts J.P."/>
            <person name="Robbins S.J."/>
            <person name="De Goeij J.M."/>
            <person name="Aranda M."/>
            <person name="Bell S.C."/>
            <person name="Webster N.S."/>
        </authorList>
    </citation>
    <scope>NUCLEOTIDE SEQUENCE</scope>
    <source>
        <strain evidence="1">SB0675_bin_29</strain>
    </source>
</reference>
<accession>A0A6B1G764</accession>
<proteinExistence type="predicted"/>
<gene>
    <name evidence="1" type="ORF">F4148_15140</name>
</gene>
<name>A0A6B1G764_9CHLR</name>